<sequence>MPVGLHLMMMQTQVPRFSIQNVVDPAEHSIVSDPASASSSDSSPDSALDFDLANDVID</sequence>
<keyword evidence="3" id="KW-1185">Reference proteome</keyword>
<proteinExistence type="predicted"/>
<dbReference type="EnsemblPlants" id="PGSC0003DMT400093784">
    <property type="protein sequence ID" value="PGSC0003DMT400093784"/>
    <property type="gene ID" value="PGSC0003DMG400043355"/>
</dbReference>
<evidence type="ECO:0000313" key="3">
    <source>
        <dbReference type="Proteomes" id="UP000011115"/>
    </source>
</evidence>
<organism evidence="2 3">
    <name type="scientific">Solanum tuberosum</name>
    <name type="common">Potato</name>
    <dbReference type="NCBI Taxonomy" id="4113"/>
    <lineage>
        <taxon>Eukaryota</taxon>
        <taxon>Viridiplantae</taxon>
        <taxon>Streptophyta</taxon>
        <taxon>Embryophyta</taxon>
        <taxon>Tracheophyta</taxon>
        <taxon>Spermatophyta</taxon>
        <taxon>Magnoliopsida</taxon>
        <taxon>eudicotyledons</taxon>
        <taxon>Gunneridae</taxon>
        <taxon>Pentapetalae</taxon>
        <taxon>asterids</taxon>
        <taxon>lamiids</taxon>
        <taxon>Solanales</taxon>
        <taxon>Solanaceae</taxon>
        <taxon>Solanoideae</taxon>
        <taxon>Solaneae</taxon>
        <taxon>Solanum</taxon>
    </lineage>
</organism>
<evidence type="ECO:0000256" key="1">
    <source>
        <dbReference type="SAM" id="MobiDB-lite"/>
    </source>
</evidence>
<dbReference type="AlphaFoldDB" id="M1DSP5"/>
<dbReference type="HOGENOM" id="CLU_2982859_0_0_1"/>
<accession>M1DSP5</accession>
<reference evidence="3" key="1">
    <citation type="journal article" date="2011" name="Nature">
        <title>Genome sequence and analysis of the tuber crop potato.</title>
        <authorList>
            <consortium name="The Potato Genome Sequencing Consortium"/>
        </authorList>
    </citation>
    <scope>NUCLEOTIDE SEQUENCE [LARGE SCALE GENOMIC DNA]</scope>
    <source>
        <strain evidence="3">cv. DM1-3 516 R44</strain>
    </source>
</reference>
<name>M1DSP5_SOLTU</name>
<dbReference type="InParanoid" id="M1DSP5"/>
<feature type="region of interest" description="Disordered" evidence="1">
    <location>
        <begin position="29"/>
        <end position="58"/>
    </location>
</feature>
<feature type="compositionally biased region" description="Low complexity" evidence="1">
    <location>
        <begin position="32"/>
        <end position="47"/>
    </location>
</feature>
<dbReference type="Proteomes" id="UP000011115">
    <property type="component" value="Unassembled WGS sequence"/>
</dbReference>
<reference evidence="2" key="2">
    <citation type="submission" date="2015-06" db="UniProtKB">
        <authorList>
            <consortium name="EnsemblPlants"/>
        </authorList>
    </citation>
    <scope>IDENTIFICATION</scope>
    <source>
        <strain evidence="2">DM1-3 516 R44</strain>
    </source>
</reference>
<dbReference type="Gramene" id="PGSC0003DMT400093784">
    <property type="protein sequence ID" value="PGSC0003DMT400093784"/>
    <property type="gene ID" value="PGSC0003DMG400043355"/>
</dbReference>
<evidence type="ECO:0000313" key="2">
    <source>
        <dbReference type="EnsemblPlants" id="PGSC0003DMT400093784"/>
    </source>
</evidence>
<dbReference type="PaxDb" id="4113-PGSC0003DMT400093784"/>
<protein>
    <submittedName>
        <fullName evidence="2">Late blight resistance protein</fullName>
    </submittedName>
</protein>